<dbReference type="PANTHER" id="PTHR34822">
    <property type="entry name" value="GRPB DOMAIN PROTEIN (AFU_ORTHOLOGUE AFUA_1G01530)"/>
    <property type="match status" value="1"/>
</dbReference>
<dbReference type="InterPro" id="IPR007344">
    <property type="entry name" value="GrpB/CoaE"/>
</dbReference>
<name>A0A1G6L0C9_9BACT</name>
<evidence type="ECO:0000313" key="2">
    <source>
        <dbReference type="Proteomes" id="UP000199322"/>
    </source>
</evidence>
<dbReference type="PANTHER" id="PTHR34822:SF1">
    <property type="entry name" value="GRPB FAMILY PROTEIN"/>
    <property type="match status" value="1"/>
</dbReference>
<dbReference type="STRING" id="28234.SAMN04488588_0944"/>
<dbReference type="Pfam" id="PF04229">
    <property type="entry name" value="GrpB"/>
    <property type="match status" value="1"/>
</dbReference>
<reference evidence="1 2" key="1">
    <citation type="submission" date="2016-10" db="EMBL/GenBank/DDBJ databases">
        <authorList>
            <person name="de Groot N.N."/>
        </authorList>
    </citation>
    <scope>NUCLEOTIDE SEQUENCE [LARGE SCALE GENOMIC DNA]</scope>
    <source>
        <strain evidence="1 2">WG14</strain>
    </source>
</reference>
<dbReference type="GO" id="GO:0016740">
    <property type="term" value="F:transferase activity"/>
    <property type="evidence" value="ECO:0007669"/>
    <property type="project" value="UniProtKB-KW"/>
</dbReference>
<protein>
    <submittedName>
        <fullName evidence="1">GrpB domain, predicted nucleotidyltransferase, UPF0157 family</fullName>
    </submittedName>
</protein>
<accession>A0A1G6L0C9</accession>
<dbReference type="RefSeq" id="WP_176759842.1">
    <property type="nucleotide sequence ID" value="NZ_FMYV01000003.1"/>
</dbReference>
<dbReference type="AlphaFoldDB" id="A0A1G6L0C9"/>
<keyword evidence="2" id="KW-1185">Reference proteome</keyword>
<proteinExistence type="predicted"/>
<evidence type="ECO:0000313" key="1">
    <source>
        <dbReference type="EMBL" id="SDC36175.1"/>
    </source>
</evidence>
<organism evidence="1 2">
    <name type="scientific">Geotoga petraea</name>
    <dbReference type="NCBI Taxonomy" id="28234"/>
    <lineage>
        <taxon>Bacteria</taxon>
        <taxon>Thermotogati</taxon>
        <taxon>Thermotogota</taxon>
        <taxon>Thermotogae</taxon>
        <taxon>Petrotogales</taxon>
        <taxon>Petrotogaceae</taxon>
        <taxon>Geotoga</taxon>
    </lineage>
</organism>
<dbReference type="SUPFAM" id="SSF81301">
    <property type="entry name" value="Nucleotidyltransferase"/>
    <property type="match status" value="1"/>
</dbReference>
<sequence>MEIIDIYDGFKIRYEKLDNKSIENTFKIWNEYISEYPEIKEMIVESYREDKVYEIFDIFEKHIYPIFQNKWDKFEIAHENLIHYLKNSKNKIEEVVDETFYAISFIGLGTGAGHVDTYKNKPAVFFGLEKIVDLGWYQNSELQDLIYHEIGHILHMILRGKDWLTKRMFKYQSDYLYWILYEEGFAQRFSQKIMGKDYYHQGNHGDWVEWCEINLPKLCAEYIRYAEEGKDEFDFYGDWFDIDGYSETGYYIGTQLIKKLEKNMGLREIAKMNLTEIKNEVHDFLFDNSFGLKNGYVVVSPYTEVWKKAYQIEKSRLKENIPEINNIEHIGSTAVEGLSAKPIIDIMIGYEDDFNKNQIIERLKNLDYTFFGENGITDRFFFKYTTEDKVTKFHIHLAKFDSDFWRRHIKFRDHLRKNKKDRDFYAEIKEKLSRTTFSNREKYVQDKDEFIKKIVEKIK</sequence>
<dbReference type="Proteomes" id="UP000199322">
    <property type="component" value="Unassembled WGS sequence"/>
</dbReference>
<gene>
    <name evidence="1" type="ORF">SAMN04488588_0944</name>
</gene>
<dbReference type="InterPro" id="IPR043519">
    <property type="entry name" value="NT_sf"/>
</dbReference>
<dbReference type="Gene3D" id="3.30.460.10">
    <property type="entry name" value="Beta Polymerase, domain 2"/>
    <property type="match status" value="1"/>
</dbReference>
<dbReference type="EMBL" id="FMYV01000003">
    <property type="protein sequence ID" value="SDC36175.1"/>
    <property type="molecule type" value="Genomic_DNA"/>
</dbReference>
<keyword evidence="1" id="KW-0808">Transferase</keyword>